<dbReference type="CDD" id="cd06911">
    <property type="entry name" value="VirB9_CagX_TrbG"/>
    <property type="match status" value="1"/>
</dbReference>
<keyword evidence="2 3" id="KW-0732">Signal</keyword>
<dbReference type="InterPro" id="IPR014142">
    <property type="entry name" value="TrbG_Ti"/>
</dbReference>
<organism evidence="4 5">
    <name type="scientific">Brevundimonas aurifodinae</name>
    <dbReference type="NCBI Taxonomy" id="1508312"/>
    <lineage>
        <taxon>Bacteria</taxon>
        <taxon>Pseudomonadati</taxon>
        <taxon>Pseudomonadota</taxon>
        <taxon>Alphaproteobacteria</taxon>
        <taxon>Caulobacterales</taxon>
        <taxon>Caulobacteraceae</taxon>
        <taxon>Brevundimonas</taxon>
    </lineage>
</organism>
<reference evidence="4 5" key="1">
    <citation type="submission" date="2024-06" db="EMBL/GenBank/DDBJ databases">
        <title>Brevundimonas sp. C11.</title>
        <authorList>
            <person name="Maltman C."/>
        </authorList>
    </citation>
    <scope>NUCLEOTIDE SEQUENCE [LARGE SCALE GENOMIC DNA]</scope>
    <source>
        <strain evidence="4 5">C11</strain>
    </source>
</reference>
<dbReference type="InterPro" id="IPR010258">
    <property type="entry name" value="Conjugal_tfr_TrbG/VirB9/CagX"/>
</dbReference>
<sequence>MDPRRLLSLAACGLLLSACAGVAPLPDVPRIAVATLPTPEVRDWHRSPTERPYLDVIAGADVGVDVVAEGDAVEDEAVTADAVVPREAAPTDQLPEPAPRPQPVVGPTAIAAANAEARAASSSDSFVGGVQVFSYDPGRVYEIWTAPLRVTTLTLAPGETVTSKAAGDTVRWQIGEASSGSGPNQRAHVLLKPLERGLETNLVLTTSQRVYFLQLKSGSPDGFNAAVAWDIGAVIPPGGAGAFGGVEERVADSVAVPTGPLDARYRIDPRGRAPRWTPTAVFNDGTRTFITFSADLQVDEAPALFVIAPDGDAQMVNYRQQGGLFVVDRVFDRAELRLGDRRPQIVRLQRLGSADRIGRTDRVAGGRS</sequence>
<protein>
    <submittedName>
        <fullName evidence="4">P-type conjugative transfer protein TrbG</fullName>
    </submittedName>
</protein>
<dbReference type="Pfam" id="PF03524">
    <property type="entry name" value="CagX"/>
    <property type="match status" value="1"/>
</dbReference>
<dbReference type="InterPro" id="IPR033645">
    <property type="entry name" value="VirB9/CagX/TrbG_C"/>
</dbReference>
<comment type="caution">
    <text evidence="4">The sequence shown here is derived from an EMBL/GenBank/DDBJ whole genome shotgun (WGS) entry which is preliminary data.</text>
</comment>
<dbReference type="InterPro" id="IPR038161">
    <property type="entry name" value="VirB9/CagX/TrbG_C_sf"/>
</dbReference>
<evidence type="ECO:0000256" key="1">
    <source>
        <dbReference type="ARBA" id="ARBA00006135"/>
    </source>
</evidence>
<evidence type="ECO:0000313" key="4">
    <source>
        <dbReference type="EMBL" id="MEQ7154141.1"/>
    </source>
</evidence>
<keyword evidence="5" id="KW-1185">Reference proteome</keyword>
<dbReference type="Proteomes" id="UP001445732">
    <property type="component" value="Unassembled WGS sequence"/>
</dbReference>
<evidence type="ECO:0000256" key="2">
    <source>
        <dbReference type="ARBA" id="ARBA00022729"/>
    </source>
</evidence>
<name>A0ABV1NJX1_9CAUL</name>
<dbReference type="EMBL" id="JBEGDD010000002">
    <property type="protein sequence ID" value="MEQ7154141.1"/>
    <property type="molecule type" value="Genomic_DNA"/>
</dbReference>
<dbReference type="NCBIfam" id="TIGR02775">
    <property type="entry name" value="TrbG_Ti"/>
    <property type="match status" value="1"/>
</dbReference>
<proteinExistence type="inferred from homology"/>
<comment type="similarity">
    <text evidence="1">Belongs to the TrbG/VirB9 family.</text>
</comment>
<dbReference type="PROSITE" id="PS51257">
    <property type="entry name" value="PROKAR_LIPOPROTEIN"/>
    <property type="match status" value="1"/>
</dbReference>
<dbReference type="RefSeq" id="WP_349683321.1">
    <property type="nucleotide sequence ID" value="NZ_JBEGDD010000002.1"/>
</dbReference>
<dbReference type="Gene3D" id="2.60.40.2500">
    <property type="match status" value="1"/>
</dbReference>
<accession>A0ABV1NJX1</accession>
<evidence type="ECO:0000256" key="3">
    <source>
        <dbReference type="SAM" id="SignalP"/>
    </source>
</evidence>
<evidence type="ECO:0000313" key="5">
    <source>
        <dbReference type="Proteomes" id="UP001445732"/>
    </source>
</evidence>
<gene>
    <name evidence="4" type="primary">trbG</name>
    <name evidence="4" type="ORF">ABN401_02815</name>
</gene>
<feature type="signal peptide" evidence="3">
    <location>
        <begin position="1"/>
        <end position="22"/>
    </location>
</feature>
<feature type="chain" id="PRO_5045295382" evidence="3">
    <location>
        <begin position="23"/>
        <end position="368"/>
    </location>
</feature>